<dbReference type="Gene3D" id="3.40.50.300">
    <property type="entry name" value="P-loop containing nucleotide triphosphate hydrolases"/>
    <property type="match status" value="1"/>
</dbReference>
<reference evidence="2 3" key="1">
    <citation type="submission" date="2017-04" db="EMBL/GenBank/DDBJ databases">
        <title>The genome sequence of Weissella cibaria isolated from wild Drosophila.</title>
        <authorList>
            <person name="Ricks N.J."/>
            <person name="Carroll C."/>
            <person name="Walters A."/>
            <person name="Newell P.D."/>
            <person name="Chaston J.M."/>
        </authorList>
    </citation>
    <scope>NUCLEOTIDE SEQUENCE [LARGE SCALE GENOMIC DNA]</scope>
    <source>
        <strain evidence="2 3">DmW_103</strain>
    </source>
</reference>
<comment type="caution">
    <text evidence="2">The sequence shown here is derived from an EMBL/GenBank/DDBJ whole genome shotgun (WGS) entry which is preliminary data.</text>
</comment>
<name>A0A1X4JIM2_9LACO</name>
<dbReference type="EMBL" id="NDXJ01000017">
    <property type="protein sequence ID" value="OSP88620.1"/>
    <property type="molecule type" value="Genomic_DNA"/>
</dbReference>
<accession>A0A1X4JIM2</accession>
<organism evidence="2 3">
    <name type="scientific">Weissella cibaria</name>
    <dbReference type="NCBI Taxonomy" id="137591"/>
    <lineage>
        <taxon>Bacteria</taxon>
        <taxon>Bacillati</taxon>
        <taxon>Bacillota</taxon>
        <taxon>Bacilli</taxon>
        <taxon>Lactobacillales</taxon>
        <taxon>Lactobacillaceae</taxon>
        <taxon>Weissella</taxon>
    </lineage>
</organism>
<gene>
    <name evidence="2" type="ORF">B9D04_10665</name>
</gene>
<evidence type="ECO:0000259" key="1">
    <source>
        <dbReference type="Pfam" id="PF09848"/>
    </source>
</evidence>
<dbReference type="InterPro" id="IPR018647">
    <property type="entry name" value="SLFN_3-like_DNA/RNA_helicase"/>
</dbReference>
<dbReference type="InterPro" id="IPR027417">
    <property type="entry name" value="P-loop_NTPase"/>
</dbReference>
<dbReference type="AlphaFoldDB" id="A0A1X4JIM2"/>
<protein>
    <recommendedName>
        <fullName evidence="1">Schlafen group 3-like DNA/RNA helicase domain-containing protein</fullName>
    </recommendedName>
</protein>
<dbReference type="Pfam" id="PF09848">
    <property type="entry name" value="SLFN-g3_helicase"/>
    <property type="match status" value="1"/>
</dbReference>
<dbReference type="RefSeq" id="WP_085640046.1">
    <property type="nucleotide sequence ID" value="NZ_NDXJ01000017.1"/>
</dbReference>
<dbReference type="SUPFAM" id="SSF52540">
    <property type="entry name" value="P-loop containing nucleoside triphosphate hydrolases"/>
    <property type="match status" value="1"/>
</dbReference>
<sequence length="588" mass="67475">MTQLYIETIPYTEEAIKIFEHKFDLTPKEERFPIDFPSVYIGESEKENKHSQQIQREAYVGETNWIVQRTKEHLNGGPNDKLNQLKKKGDMSLHIIGHKKFNKSATLLIEQTFMNYLLGDPKFTGIDDLTNDEVSGLNNGRSNDQPDFFDREMYETKVFPEIWRELQHRGIVSSLSTVKNSPLFANSPFKNLSSEQLKAKRVLLDKIEDEVSKNTQSTKVLKVSGAAGTGKTILLSSLFRDLYDNPFTVGEGNEERKSNLAMLVRHTEQLKIYQQIAKKTNMGNVVFDVPKFISNGEMFDVVLVDEAHLLWTGNFGRVKGDTWLPDLEAIMKLAKVVVLIYDENQRVSSRGYLPDKLKQIVDSAESVSLEKQWRIDASEQTKQYIWNLTHFEKNSLMRPVQDKNYEIKFFNSTQQMFETIRQKDSEFGLSRLVSTYDWKYSQGSRPQNGDDYWMIRTSDGLELPWNLQLPEVQKKRNGGVPWQEVSDSINEIGSNYTIQGSDLNYVGVILGPSVIWDETNNSLGIDSTKSMDPEATMKPSAAKEWSNKDVVDNLKNIVNVLMTRGVHGLYIYAEDSKLRQKLMELSIK</sequence>
<feature type="domain" description="Schlafen group 3-like DNA/RNA helicase" evidence="1">
    <location>
        <begin position="219"/>
        <end position="575"/>
    </location>
</feature>
<evidence type="ECO:0000313" key="3">
    <source>
        <dbReference type="Proteomes" id="UP000193588"/>
    </source>
</evidence>
<proteinExistence type="predicted"/>
<evidence type="ECO:0000313" key="2">
    <source>
        <dbReference type="EMBL" id="OSP88620.1"/>
    </source>
</evidence>
<dbReference type="Proteomes" id="UP000193588">
    <property type="component" value="Unassembled WGS sequence"/>
</dbReference>